<name>A0A8H7MH57_9PLEO</name>
<dbReference type="Proteomes" id="UP000651452">
    <property type="component" value="Unassembled WGS sequence"/>
</dbReference>
<feature type="compositionally biased region" description="Basic and acidic residues" evidence="3">
    <location>
        <begin position="880"/>
        <end position="890"/>
    </location>
</feature>
<feature type="compositionally biased region" description="Polar residues" evidence="3">
    <location>
        <begin position="763"/>
        <end position="777"/>
    </location>
</feature>
<gene>
    <name evidence="4" type="ORF">EKO04_007036</name>
</gene>
<comment type="similarity">
    <text evidence="2">Belongs to the YPP1 family.</text>
</comment>
<dbReference type="InterPro" id="IPR019734">
    <property type="entry name" value="TPR_rpt"/>
</dbReference>
<feature type="compositionally biased region" description="Polar residues" evidence="3">
    <location>
        <begin position="850"/>
        <end position="863"/>
    </location>
</feature>
<proteinExistence type="inferred from homology"/>
<dbReference type="SMART" id="SM00028">
    <property type="entry name" value="TPR"/>
    <property type="match status" value="4"/>
</dbReference>
<accession>A0A8H7MH57</accession>
<reference evidence="4" key="2">
    <citation type="submission" date="2020-09" db="EMBL/GenBank/DDBJ databases">
        <title>Reference genome assembly for Australian Ascochyta lentis isolate Al4.</title>
        <authorList>
            <person name="Lee R.C."/>
            <person name="Farfan-Caceres L.M."/>
            <person name="Debler J.W."/>
            <person name="Williams A.H."/>
            <person name="Henares B.M."/>
        </authorList>
    </citation>
    <scope>NUCLEOTIDE SEQUENCE</scope>
    <source>
        <strain evidence="4">Al4</strain>
    </source>
</reference>
<protein>
    <recommendedName>
        <fullName evidence="6">Filamentation protein</fullName>
    </recommendedName>
</protein>
<sequence length="1162" mass="126413">MVTESAKAVGYIQQLDEARCAGRWKDVPELCRKVEKHAPHRRCLTITGRTEAQIATYTTQRPSTATSTASFGLSETAPILLSALEGESDLAQESLQATVCLAWLHYVLDEPGLTVSRLPDSLDTVAARISAQAGSLTGWSKVCVVKGTFLKGSAQEKTGAVTEALKTYSSVLPWISSNNSTTKESAQFRMWTESLLGRLCQLSDQSEGSSGLVASSEALQTFRAWAKFSEGAGRTAGTDTADSALSRRLAWKSYYDTLSTIIRHDLPYDAESANATSEKPVIHSQNSVRLQQRAELKRVETVYESMLIKETHFPKASESNREIEVWVDSVINNWRILCGASWTDGDLGEGGKEGVGRSVIDILYRAATKTFHSTQILRYLFIVHASLAEFELAFKAYDSYIEIVTRGKDRAEQEGETDESVDSDSTVLRTSAQAIRLLCRFGSRKEAEKAVEIGNNLEKWLSHFEGTKPTSGTNSVPSKEMLVEPAALAIAYCAIGVGQAHWAQFTYEADTRAGIQAKAIQLLRKSLSPTLGDSNNVDALYALAVVLAETRDIVGAIKVVKRALSTATKTQAAYSTDGVLSGGSSTEFGRERKLIPFWHLLALLLTSRSEFTAAEKACEAAFAQFGDPTILFGTDTGTFRSEHLKDASGHNVSTHGVVDRMGSFEKSGILQIKMTQLSLIEITDGALAAVDGCDELLALYSRLFGSPGAEKIKLEVPAAVAPPKSSAGTTKGSIFRGRGSVRAQKDTSARSSSLLNPVEGSAPTIQVTDDGPTSQANGHHRHHPHLFHHHKHEDGQSGVGRSSSKLRDRSASLGGQSVVGTDQAPEVPPLPENAPNGTLSRSNVPRPLSAASSPHMSVENSETPLRPIAHNLSHSSPPQGHEDQPPRQDTRLPVPFPDVNYIPPDPRFSKLQDRRQRVSLLVEIWIFTSGLYARAQAFEDAREAVAEALKLVETFENELALEFSTAKALAEKGLGGGKSIEELWADAFTARGELLVAQSLKHEARTDFERALLHFPDHPQGIVGLSNILLDIYCQDIPMEPTRATEIIPLSHTHVPTAPQASTAPEPKKHHLTSHIPSAENQLSPPELSRLAARDRAFGLLSTLTKLGAGWDYSEAWYALARAYEESGQVEKAKEVLWWCVELEDTHPVRHWSSVALGGFVL</sequence>
<dbReference type="Gene3D" id="1.25.40.10">
    <property type="entry name" value="Tetratricopeptide repeat domain"/>
    <property type="match status" value="2"/>
</dbReference>
<dbReference type="InterPro" id="IPR011990">
    <property type="entry name" value="TPR-like_helical_dom_sf"/>
</dbReference>
<organism evidence="4 5">
    <name type="scientific">Ascochyta lentis</name>
    <dbReference type="NCBI Taxonomy" id="205686"/>
    <lineage>
        <taxon>Eukaryota</taxon>
        <taxon>Fungi</taxon>
        <taxon>Dikarya</taxon>
        <taxon>Ascomycota</taxon>
        <taxon>Pezizomycotina</taxon>
        <taxon>Dothideomycetes</taxon>
        <taxon>Pleosporomycetidae</taxon>
        <taxon>Pleosporales</taxon>
        <taxon>Pleosporineae</taxon>
        <taxon>Didymellaceae</taxon>
        <taxon>Ascochyta</taxon>
    </lineage>
</organism>
<evidence type="ECO:0000313" key="4">
    <source>
        <dbReference type="EMBL" id="KAF9694838.1"/>
    </source>
</evidence>
<evidence type="ECO:0008006" key="6">
    <source>
        <dbReference type="Google" id="ProtNLM"/>
    </source>
</evidence>
<evidence type="ECO:0000256" key="1">
    <source>
        <dbReference type="ARBA" id="ARBA00002550"/>
    </source>
</evidence>
<comment type="caution">
    <text evidence="4">The sequence shown here is derived from an EMBL/GenBank/DDBJ whole genome shotgun (WGS) entry which is preliminary data.</text>
</comment>
<dbReference type="PANTHER" id="PTHR23083">
    <property type="entry name" value="TETRATRICOPEPTIDE REPEAT PROTEIN, TPR"/>
    <property type="match status" value="1"/>
</dbReference>
<evidence type="ECO:0000313" key="5">
    <source>
        <dbReference type="Proteomes" id="UP000651452"/>
    </source>
</evidence>
<evidence type="ECO:0000256" key="2">
    <source>
        <dbReference type="ARBA" id="ARBA00038251"/>
    </source>
</evidence>
<dbReference type="Pfam" id="PF13181">
    <property type="entry name" value="TPR_8"/>
    <property type="match status" value="1"/>
</dbReference>
<keyword evidence="5" id="KW-1185">Reference proteome</keyword>
<dbReference type="InterPro" id="IPR051722">
    <property type="entry name" value="Endocytosis_PI4K-reg_protein"/>
</dbReference>
<dbReference type="OrthoDB" id="29013at2759"/>
<dbReference type="AlphaFoldDB" id="A0A8H7MH57"/>
<evidence type="ECO:0000256" key="3">
    <source>
        <dbReference type="SAM" id="MobiDB-lite"/>
    </source>
</evidence>
<comment type="function">
    <text evidence="1">Involved in endocytosis.</text>
</comment>
<feature type="region of interest" description="Disordered" evidence="3">
    <location>
        <begin position="720"/>
        <end position="891"/>
    </location>
</feature>
<reference evidence="4" key="1">
    <citation type="submission" date="2018-12" db="EMBL/GenBank/DDBJ databases">
        <authorList>
            <person name="Syme R.A."/>
            <person name="Farfan-Caceres L."/>
            <person name="Lichtenzveig J."/>
        </authorList>
    </citation>
    <scope>NUCLEOTIDE SEQUENCE</scope>
    <source>
        <strain evidence="4">Al4</strain>
    </source>
</reference>
<dbReference type="PANTHER" id="PTHR23083:SF464">
    <property type="entry name" value="TETRATRICOPEPTIDE REPEAT DOMAIN 7, ISOFORM A"/>
    <property type="match status" value="1"/>
</dbReference>
<feature type="compositionally biased region" description="Basic residues" evidence="3">
    <location>
        <begin position="778"/>
        <end position="791"/>
    </location>
</feature>
<dbReference type="EMBL" id="RZGK01000012">
    <property type="protein sequence ID" value="KAF9694838.1"/>
    <property type="molecule type" value="Genomic_DNA"/>
</dbReference>
<dbReference type="SUPFAM" id="SSF48452">
    <property type="entry name" value="TPR-like"/>
    <property type="match status" value="1"/>
</dbReference>